<feature type="transmembrane region" description="Helical" evidence="13">
    <location>
        <begin position="37"/>
        <end position="58"/>
    </location>
</feature>
<evidence type="ECO:0000256" key="5">
    <source>
        <dbReference type="ARBA" id="ARBA00022801"/>
    </source>
</evidence>
<dbReference type="InterPro" id="IPR031631">
    <property type="entry name" value="Glyco_hydro_63N"/>
</dbReference>
<dbReference type="InterPro" id="IPR008928">
    <property type="entry name" value="6-hairpin_glycosidase_sf"/>
</dbReference>
<evidence type="ECO:0000256" key="3">
    <source>
        <dbReference type="ARBA" id="ARBA00010833"/>
    </source>
</evidence>
<feature type="compositionally biased region" description="Basic and acidic residues" evidence="14">
    <location>
        <begin position="9"/>
        <end position="27"/>
    </location>
</feature>
<dbReference type="AlphaFoldDB" id="A0A8S1CEF6"/>
<comment type="subcellular location">
    <subcellularLocation>
        <location evidence="1 13">Endoplasmic reticulum membrane</location>
        <topology evidence="1 13">Single-pass type II membrane protein</topology>
    </subcellularLocation>
</comment>
<evidence type="ECO:0000256" key="8">
    <source>
        <dbReference type="ARBA" id="ARBA00022989"/>
    </source>
</evidence>
<dbReference type="PANTHER" id="PTHR10412">
    <property type="entry name" value="MANNOSYL-OLIGOSACCHARIDE GLUCOSIDASE"/>
    <property type="match status" value="1"/>
</dbReference>
<dbReference type="Proteomes" id="UP000494165">
    <property type="component" value="Unassembled WGS sequence"/>
</dbReference>
<dbReference type="GO" id="GO:0005789">
    <property type="term" value="C:endoplasmic reticulum membrane"/>
    <property type="evidence" value="ECO:0007669"/>
    <property type="project" value="UniProtKB-SubCell"/>
</dbReference>
<evidence type="ECO:0000256" key="2">
    <source>
        <dbReference type="ARBA" id="ARBA00004740"/>
    </source>
</evidence>
<evidence type="ECO:0000256" key="13">
    <source>
        <dbReference type="RuleBase" id="RU368089"/>
    </source>
</evidence>
<comment type="similarity">
    <text evidence="3 13">Belongs to the glycosyl hydrolase 63 family.</text>
</comment>
<keyword evidence="7" id="KW-0735">Signal-anchor</keyword>
<dbReference type="FunFam" id="1.50.10.10:FF:000009">
    <property type="entry name" value="mannosyl-oligosaccharide glucosidase"/>
    <property type="match status" value="1"/>
</dbReference>
<organism evidence="17 18">
    <name type="scientific">Cloeon dipterum</name>
    <dbReference type="NCBI Taxonomy" id="197152"/>
    <lineage>
        <taxon>Eukaryota</taxon>
        <taxon>Metazoa</taxon>
        <taxon>Ecdysozoa</taxon>
        <taxon>Arthropoda</taxon>
        <taxon>Hexapoda</taxon>
        <taxon>Insecta</taxon>
        <taxon>Pterygota</taxon>
        <taxon>Palaeoptera</taxon>
        <taxon>Ephemeroptera</taxon>
        <taxon>Pisciforma</taxon>
        <taxon>Baetidae</taxon>
        <taxon>Cloeon</taxon>
    </lineage>
</organism>
<evidence type="ECO:0000259" key="15">
    <source>
        <dbReference type="Pfam" id="PF03200"/>
    </source>
</evidence>
<feature type="domain" description="Glycosyl hydrolase family 63 N-terminal" evidence="16">
    <location>
        <begin position="84"/>
        <end position="259"/>
    </location>
</feature>
<keyword evidence="18" id="KW-1185">Reference proteome</keyword>
<keyword evidence="10" id="KW-0325">Glycoprotein</keyword>
<dbReference type="SUPFAM" id="SSF48208">
    <property type="entry name" value="Six-hairpin glycosidases"/>
    <property type="match status" value="1"/>
</dbReference>
<dbReference type="Pfam" id="PF16923">
    <property type="entry name" value="Glyco_hydro_63N"/>
    <property type="match status" value="1"/>
</dbReference>
<evidence type="ECO:0000256" key="12">
    <source>
        <dbReference type="ARBA" id="ARBA00038888"/>
    </source>
</evidence>
<feature type="domain" description="Glycosyl hydrolase family 63 C-terminal" evidence="15">
    <location>
        <begin position="317"/>
        <end position="795"/>
    </location>
</feature>
<sequence>MVRQRRGHGQQERGSSERRQLHRIDEDNEPRKSRMSWLWTIVMLLLLSVAAHLTYTGYLETRVTTRFDNNKMVTKSGLEVPQRYWGSYRTGVYFGMATREPHSPVLGLMWYQPQKLIQGAQSIRHNCDQGDNLKRYGWLQHDGVNFGIQELVDGPLTLKTSFVKRGHETCAGEWTARVEAVSNVEKEQELSLIFYVATEEKAEGWIQEDSVMRFEGHTPQLGDFFVTLLNYSNVLHSSQLVTKSEGLHKLRDTVMASLKWDVLNNNKFISLGGVLLPKGDNKPNFIATQLLVRTPFTMEVVYQRDEAGSGIQSFLASQEFDIELGRHSENFQRKFEDKFQLRAKGYKQEDVVDARATFSNLLGGIGYFYGSSLVMSKYTNEPRSYWKAPLYSAVPSRSFFPRGFLWDEGFHELLVSTWDVDISLDVIAHWLDLMNIEGWIPREQILGEEARSRVPEEFVVQRNENANPPTLLLTLKYMLTTMHGSLSKEHVNTISRFWPRLQKWFSWYNVSQIGPVPGSYRWRGRSVNAIHELNPKTLTSGLDDYPRASHPTEEERHVDLTCWMAVASQTMALIADKIGQNSERYSDTFATLSDPLQMNKLFWSESMRRYADFGLHTDAVKLGRKSKNDSTFIRIVQERPRLQLVEKTFGYVSLFPLLLCLIPANSPKLGDVLNDLRKPDLLWTPYGLRSLSTTSPAYLKKNTQHDPPYWRGPIWININYLTVKALFHYSRSEGPYKELAGEIYLQLRENLVTNVLKRYRETGFVYEQYNDKTGEGQGCKPFTGWSALVVLIMAEIY</sequence>
<comment type="caution">
    <text evidence="17">The sequence shown here is derived from an EMBL/GenBank/DDBJ whole genome shotgun (WGS) entry which is preliminary data.</text>
</comment>
<dbReference type="GO" id="GO:0006487">
    <property type="term" value="P:protein N-linked glycosylation"/>
    <property type="evidence" value="ECO:0007669"/>
    <property type="project" value="UniProtKB-UniRule"/>
</dbReference>
<keyword evidence="11 13" id="KW-0326">Glycosidase</keyword>
<gene>
    <name evidence="17" type="ORF">CLODIP_2_CD00311</name>
</gene>
<keyword evidence="6 13" id="KW-0256">Endoplasmic reticulum</keyword>
<feature type="region of interest" description="Disordered" evidence="14">
    <location>
        <begin position="1"/>
        <end position="27"/>
    </location>
</feature>
<evidence type="ECO:0000256" key="7">
    <source>
        <dbReference type="ARBA" id="ARBA00022968"/>
    </source>
</evidence>
<evidence type="ECO:0000256" key="14">
    <source>
        <dbReference type="SAM" id="MobiDB-lite"/>
    </source>
</evidence>
<dbReference type="OrthoDB" id="410058at2759"/>
<dbReference type="PANTHER" id="PTHR10412:SF11">
    <property type="entry name" value="MANNOSYL-OLIGOSACCHARIDE GLUCOSIDASE"/>
    <property type="match status" value="1"/>
</dbReference>
<evidence type="ECO:0000256" key="9">
    <source>
        <dbReference type="ARBA" id="ARBA00023136"/>
    </source>
</evidence>
<comment type="catalytic activity">
    <reaction evidence="13">
        <text>N(4)-(alpha-D-Glc-(1-&gt;2)-alpha-D-Glc-(1-&gt;3)-alpha-D-Glc-(1-&gt;3)-alpha-D-Man-(1-&gt;2)-alpha-D-Man-(1-&gt;2)-alpha-D-Man-(1-&gt;3)-[alpha-D-Man-(1-&gt;2)-alpha-D-Man-(1-&gt;3)-[alpha-D-Man-(1-&gt;2)-alpha-D-Man-(1-&gt;6)]-alpha-D-Man-(1-&gt;6)]-beta-D-Man-(1-&gt;4)-beta-D-GlcNAc-(1-&gt;4)-beta-D-GlcNAc)-L-asparaginyl-[protein] + H2O = N(4)-(alpha-D-Glc-(1-&gt;3)-alpha-D-Glc-(1-&gt;3)-alpha-D-Man-(1-&gt;2)-alpha-D-Man-(1-&gt;2)-alpha-D-Man-(1-&gt;3)-[alpha-D-Man-(1-&gt;2)-alpha-D-Man-(1-&gt;3)-[alpha-D-Man-(1-&gt;2)-alpha-D-Man-(1-&gt;6)]-alpha-D-Man-(1-&gt;6)]-beta-D-Man-(1-&gt;4)-beta-D-GlcNAc-(1-&gt;4)-beta-D-GlcNAc)-L-asparaginyl-[protein] + beta-D-glucose</text>
        <dbReference type="Rhea" id="RHEA:55988"/>
        <dbReference type="Rhea" id="RHEA-COMP:12806"/>
        <dbReference type="Rhea" id="RHEA-COMP:14355"/>
        <dbReference type="ChEBI" id="CHEBI:15377"/>
        <dbReference type="ChEBI" id="CHEBI:15903"/>
        <dbReference type="ChEBI" id="CHEBI:59082"/>
        <dbReference type="ChEBI" id="CHEBI:132537"/>
        <dbReference type="EC" id="3.2.1.106"/>
    </reaction>
</comment>
<evidence type="ECO:0000256" key="1">
    <source>
        <dbReference type="ARBA" id="ARBA00004648"/>
    </source>
</evidence>
<keyword evidence="5 13" id="KW-0378">Hydrolase</keyword>
<accession>A0A8S1CEF6</accession>
<evidence type="ECO:0000259" key="16">
    <source>
        <dbReference type="Pfam" id="PF16923"/>
    </source>
</evidence>
<dbReference type="InterPro" id="IPR004888">
    <property type="entry name" value="Glycoside_hydrolase_63"/>
</dbReference>
<comment type="function">
    <text evidence="13">Cleaves the distal alpha 1,2-linked glucose residue from the Glc(3)Man(9)GlcNAc(2) oligosaccharide precursor.</text>
</comment>
<dbReference type="EC" id="3.2.1.106" evidence="12 13"/>
<evidence type="ECO:0000256" key="6">
    <source>
        <dbReference type="ARBA" id="ARBA00022824"/>
    </source>
</evidence>
<name>A0A8S1CEF6_9INSE</name>
<dbReference type="Gene3D" id="2.70.98.110">
    <property type="entry name" value="Glycosyl hydrolase family 63, N-terminal domain"/>
    <property type="match status" value="1"/>
</dbReference>
<keyword evidence="4 13" id="KW-0812">Transmembrane</keyword>
<protein>
    <recommendedName>
        <fullName evidence="12 13">Mannosyl-oligosaccharide glucosidase</fullName>
        <ecNumber evidence="12 13">3.2.1.106</ecNumber>
    </recommendedName>
</protein>
<evidence type="ECO:0000256" key="11">
    <source>
        <dbReference type="ARBA" id="ARBA00023295"/>
    </source>
</evidence>
<dbReference type="Pfam" id="PF03200">
    <property type="entry name" value="Glyco_hydro_63"/>
    <property type="match status" value="1"/>
</dbReference>
<dbReference type="EMBL" id="CADEPI010000030">
    <property type="protein sequence ID" value="CAB3367365.1"/>
    <property type="molecule type" value="Genomic_DNA"/>
</dbReference>
<dbReference type="Gene3D" id="1.50.10.10">
    <property type="match status" value="1"/>
</dbReference>
<proteinExistence type="inferred from homology"/>
<comment type="pathway">
    <text evidence="2">Glycan metabolism; N-glycan degradation.</text>
</comment>
<dbReference type="InterPro" id="IPR031335">
    <property type="entry name" value="Glyco_hydro_63_C"/>
</dbReference>
<keyword evidence="8 13" id="KW-1133">Transmembrane helix</keyword>
<evidence type="ECO:0000313" key="18">
    <source>
        <dbReference type="Proteomes" id="UP000494165"/>
    </source>
</evidence>
<reference evidence="17 18" key="1">
    <citation type="submission" date="2020-04" db="EMBL/GenBank/DDBJ databases">
        <authorList>
            <person name="Alioto T."/>
            <person name="Alioto T."/>
            <person name="Gomez Garrido J."/>
        </authorList>
    </citation>
    <scope>NUCLEOTIDE SEQUENCE [LARGE SCALE GENOMIC DNA]</scope>
</reference>
<evidence type="ECO:0000256" key="10">
    <source>
        <dbReference type="ARBA" id="ARBA00023180"/>
    </source>
</evidence>
<evidence type="ECO:0000313" key="17">
    <source>
        <dbReference type="EMBL" id="CAB3367365.1"/>
    </source>
</evidence>
<dbReference type="InterPro" id="IPR038518">
    <property type="entry name" value="Glyco_hydro_63N_sf"/>
</dbReference>
<dbReference type="GO" id="GO:0009311">
    <property type="term" value="P:oligosaccharide metabolic process"/>
    <property type="evidence" value="ECO:0007669"/>
    <property type="project" value="UniProtKB-UniRule"/>
</dbReference>
<dbReference type="GO" id="GO:0004573">
    <property type="term" value="F:Glc3Man9GlcNAc2 oligosaccharide glucosidase activity"/>
    <property type="evidence" value="ECO:0007669"/>
    <property type="project" value="UniProtKB-UniRule"/>
</dbReference>
<evidence type="ECO:0000256" key="4">
    <source>
        <dbReference type="ARBA" id="ARBA00022692"/>
    </source>
</evidence>
<keyword evidence="9 13" id="KW-0472">Membrane</keyword>
<dbReference type="InterPro" id="IPR012341">
    <property type="entry name" value="6hp_glycosidase-like_sf"/>
</dbReference>